<accession>A0A078B5N9</accession>
<feature type="transmembrane region" description="Helical" evidence="1">
    <location>
        <begin position="183"/>
        <end position="202"/>
    </location>
</feature>
<evidence type="ECO:0008006" key="4">
    <source>
        <dbReference type="Google" id="ProtNLM"/>
    </source>
</evidence>
<keyword evidence="1" id="KW-0472">Membrane</keyword>
<reference evidence="2 3" key="1">
    <citation type="submission" date="2014-06" db="EMBL/GenBank/DDBJ databases">
        <authorList>
            <person name="Swart Estienne"/>
        </authorList>
    </citation>
    <scope>NUCLEOTIDE SEQUENCE [LARGE SCALE GENOMIC DNA]</scope>
    <source>
        <strain evidence="2 3">130c</strain>
    </source>
</reference>
<name>A0A078B5N9_STYLE</name>
<feature type="transmembrane region" description="Helical" evidence="1">
    <location>
        <begin position="157"/>
        <end position="176"/>
    </location>
</feature>
<keyword evidence="1" id="KW-0812">Transmembrane</keyword>
<feature type="transmembrane region" description="Helical" evidence="1">
    <location>
        <begin position="208"/>
        <end position="226"/>
    </location>
</feature>
<protein>
    <recommendedName>
        <fullName evidence="4">Transmembrane protein</fullName>
    </recommendedName>
</protein>
<feature type="transmembrane region" description="Helical" evidence="1">
    <location>
        <begin position="103"/>
        <end position="123"/>
    </location>
</feature>
<evidence type="ECO:0000313" key="3">
    <source>
        <dbReference type="Proteomes" id="UP000039865"/>
    </source>
</evidence>
<evidence type="ECO:0000313" key="2">
    <source>
        <dbReference type="EMBL" id="CDW89729.1"/>
    </source>
</evidence>
<proteinExistence type="predicted"/>
<dbReference type="InParanoid" id="A0A078B5N9"/>
<keyword evidence="1" id="KW-1133">Transmembrane helix</keyword>
<dbReference type="Proteomes" id="UP000039865">
    <property type="component" value="Unassembled WGS sequence"/>
</dbReference>
<organism evidence="2 3">
    <name type="scientific">Stylonychia lemnae</name>
    <name type="common">Ciliate</name>
    <dbReference type="NCBI Taxonomy" id="5949"/>
    <lineage>
        <taxon>Eukaryota</taxon>
        <taxon>Sar</taxon>
        <taxon>Alveolata</taxon>
        <taxon>Ciliophora</taxon>
        <taxon>Intramacronucleata</taxon>
        <taxon>Spirotrichea</taxon>
        <taxon>Stichotrichia</taxon>
        <taxon>Sporadotrichida</taxon>
        <taxon>Oxytrichidae</taxon>
        <taxon>Stylonychinae</taxon>
        <taxon>Stylonychia</taxon>
    </lineage>
</organism>
<dbReference type="EMBL" id="CCKQ01017834">
    <property type="protein sequence ID" value="CDW89729.1"/>
    <property type="molecule type" value="Genomic_DNA"/>
</dbReference>
<evidence type="ECO:0000256" key="1">
    <source>
        <dbReference type="SAM" id="Phobius"/>
    </source>
</evidence>
<feature type="transmembrane region" description="Helical" evidence="1">
    <location>
        <begin position="69"/>
        <end position="91"/>
    </location>
</feature>
<keyword evidence="3" id="KW-1185">Reference proteome</keyword>
<dbReference type="AlphaFoldDB" id="A0A078B5N9"/>
<feature type="transmembrane region" description="Helical" evidence="1">
    <location>
        <begin position="130"/>
        <end position="151"/>
    </location>
</feature>
<sequence length="338" mass="39836">MKQQKLPIQDKNQTNKIQQLNEKSVKDLGLNKLLQSISQSYEQNRLSLKFKDSQTEQDYVLAYHQNVQVFLMILTLQVIIFFTIYFGFSTYKFKRVDGAQNRYYQIVGGYIILIFENIAMCLLSRKYVSFSLYFTHMQSIIVYICMIEGVILANNNLVMVDGMIATFAVLSSLAFMSYNQVHLCIAYIFMFGYTLSRTYFWIDDGFRFYRFNAYFFVSLVMVYIYSRVNHQRDRQRFQQEKNEKQLLKLFHDLIKIYHDGIIITRGDEVVYKNKAIISVFDLNKKLNKKEQDQDDFANDSNLIDEVKYPQNESEAALDLTGSDLIALLQKTEPKFNNI</sequence>
<gene>
    <name evidence="2" type="primary">Contig17584.g18702</name>
    <name evidence="2" type="ORF">STYLEM_18866</name>
</gene>